<feature type="domain" description="N-acetyltransferase" evidence="1">
    <location>
        <begin position="3"/>
        <end position="150"/>
    </location>
</feature>
<gene>
    <name evidence="2" type="ORF">C1I91_26410</name>
</gene>
<evidence type="ECO:0000259" key="1">
    <source>
        <dbReference type="PROSITE" id="PS51186"/>
    </source>
</evidence>
<reference evidence="2 3" key="1">
    <citation type="submission" date="2018-01" db="EMBL/GenBank/DDBJ databases">
        <title>Genome Sequencing and Assembly of Anaerobacter polyendosporus strain CT4.</title>
        <authorList>
            <person name="Tachaapaikoon C."/>
            <person name="Sutheeworapong S."/>
            <person name="Jenjaroenpun P."/>
            <person name="Wongsurawat T."/>
            <person name="Nookeaw I."/>
            <person name="Cheawchanlertfa P."/>
            <person name="Kosugi A."/>
            <person name="Cheevadhanarak S."/>
            <person name="Ratanakhanokchai K."/>
        </authorList>
    </citation>
    <scope>NUCLEOTIDE SEQUENCE [LARGE SCALE GENOMIC DNA]</scope>
    <source>
        <strain evidence="2 3">CT4</strain>
    </source>
</reference>
<dbReference type="Pfam" id="PF00583">
    <property type="entry name" value="Acetyltransf_1"/>
    <property type="match status" value="1"/>
</dbReference>
<dbReference type="CDD" id="cd04301">
    <property type="entry name" value="NAT_SF"/>
    <property type="match status" value="1"/>
</dbReference>
<dbReference type="Proteomes" id="UP000286268">
    <property type="component" value="Chromosome"/>
</dbReference>
<sequence length="150" mass="17561">MGIEYKVIDINEVPKIAEIFGDYIIKFNCFHFGEGCLSLVAYDNEVPVGIISTYPLEYPKPLEYLRDAYIDVIEVNEKYRKQGIARGMITHTEKWAKENGYHQIRAWSSEDKKEAIPMWYALDYCMCPAKIWVEWCKEVVDGFYVAKKLN</sequence>
<dbReference type="InterPro" id="IPR016181">
    <property type="entry name" value="Acyl_CoA_acyltransferase"/>
</dbReference>
<dbReference type="KEGG" id="cmah:C1I91_26410"/>
<name>A0A3R5QY04_9CLOT</name>
<dbReference type="InterPro" id="IPR000182">
    <property type="entry name" value="GNAT_dom"/>
</dbReference>
<evidence type="ECO:0000313" key="2">
    <source>
        <dbReference type="EMBL" id="QAA34886.1"/>
    </source>
</evidence>
<dbReference type="SUPFAM" id="SSF55729">
    <property type="entry name" value="Acyl-CoA N-acyltransferases (Nat)"/>
    <property type="match status" value="1"/>
</dbReference>
<protein>
    <recommendedName>
        <fullName evidence="1">N-acetyltransferase domain-containing protein</fullName>
    </recommendedName>
</protein>
<dbReference type="RefSeq" id="WP_128215598.1">
    <property type="nucleotide sequence ID" value="NZ_CP025746.1"/>
</dbReference>
<organism evidence="2 3">
    <name type="scientific">Clostridium manihotivorum</name>
    <dbReference type="NCBI Taxonomy" id="2320868"/>
    <lineage>
        <taxon>Bacteria</taxon>
        <taxon>Bacillati</taxon>
        <taxon>Bacillota</taxon>
        <taxon>Clostridia</taxon>
        <taxon>Eubacteriales</taxon>
        <taxon>Clostridiaceae</taxon>
        <taxon>Clostridium</taxon>
    </lineage>
</organism>
<accession>A0A3R5QY04</accession>
<dbReference type="OrthoDB" id="360261at2"/>
<dbReference type="EMBL" id="CP025746">
    <property type="protein sequence ID" value="QAA34886.1"/>
    <property type="molecule type" value="Genomic_DNA"/>
</dbReference>
<keyword evidence="3" id="KW-1185">Reference proteome</keyword>
<dbReference type="PROSITE" id="PS51186">
    <property type="entry name" value="GNAT"/>
    <property type="match status" value="1"/>
</dbReference>
<dbReference type="AlphaFoldDB" id="A0A3R5QY04"/>
<dbReference type="Gene3D" id="3.40.630.30">
    <property type="match status" value="1"/>
</dbReference>
<dbReference type="GO" id="GO:0016747">
    <property type="term" value="F:acyltransferase activity, transferring groups other than amino-acyl groups"/>
    <property type="evidence" value="ECO:0007669"/>
    <property type="project" value="InterPro"/>
</dbReference>
<evidence type="ECO:0000313" key="3">
    <source>
        <dbReference type="Proteomes" id="UP000286268"/>
    </source>
</evidence>
<proteinExistence type="predicted"/>